<evidence type="ECO:0000313" key="5">
    <source>
        <dbReference type="EMBL" id="SVA75857.1"/>
    </source>
</evidence>
<dbReference type="GO" id="GO:0009117">
    <property type="term" value="P:nucleotide metabolic process"/>
    <property type="evidence" value="ECO:0007669"/>
    <property type="project" value="InterPro"/>
</dbReference>
<name>A0A381YHF1_9ZZZZ</name>
<dbReference type="AlphaFoldDB" id="A0A381YHF1"/>
<dbReference type="NCBIfam" id="TIGR01696">
    <property type="entry name" value="deoB"/>
    <property type="match status" value="1"/>
</dbReference>
<dbReference type="GO" id="GO:0005829">
    <property type="term" value="C:cytosol"/>
    <property type="evidence" value="ECO:0007669"/>
    <property type="project" value="TreeGrafter"/>
</dbReference>
<evidence type="ECO:0000256" key="1">
    <source>
        <dbReference type="ARBA" id="ARBA00010373"/>
    </source>
</evidence>
<dbReference type="InterPro" id="IPR010045">
    <property type="entry name" value="DeoB"/>
</dbReference>
<evidence type="ECO:0000259" key="4">
    <source>
        <dbReference type="Pfam" id="PF01676"/>
    </source>
</evidence>
<evidence type="ECO:0000256" key="3">
    <source>
        <dbReference type="ARBA" id="ARBA00023211"/>
    </source>
</evidence>
<dbReference type="SUPFAM" id="SSF143856">
    <property type="entry name" value="DeoB insert domain-like"/>
    <property type="match status" value="1"/>
</dbReference>
<dbReference type="PANTHER" id="PTHR21110:SF0">
    <property type="entry name" value="PHOSPHOPENTOMUTASE"/>
    <property type="match status" value="1"/>
</dbReference>
<dbReference type="Gene3D" id="3.30.70.1250">
    <property type="entry name" value="Phosphopentomutase"/>
    <property type="match status" value="1"/>
</dbReference>
<dbReference type="InterPro" id="IPR006124">
    <property type="entry name" value="Metalloenzyme"/>
</dbReference>
<dbReference type="EMBL" id="UINC01018130">
    <property type="protein sequence ID" value="SVA75857.1"/>
    <property type="molecule type" value="Genomic_DNA"/>
</dbReference>
<protein>
    <recommendedName>
        <fullName evidence="4">Metalloenzyme domain-containing protein</fullName>
    </recommendedName>
</protein>
<dbReference type="Pfam" id="PF01676">
    <property type="entry name" value="Metalloenzyme"/>
    <property type="match status" value="1"/>
</dbReference>
<dbReference type="GO" id="GO:0000287">
    <property type="term" value="F:magnesium ion binding"/>
    <property type="evidence" value="ECO:0007669"/>
    <property type="project" value="InterPro"/>
</dbReference>
<organism evidence="5">
    <name type="scientific">marine metagenome</name>
    <dbReference type="NCBI Taxonomy" id="408172"/>
    <lineage>
        <taxon>unclassified sequences</taxon>
        <taxon>metagenomes</taxon>
        <taxon>ecological metagenomes</taxon>
    </lineage>
</organism>
<feature type="non-terminal residue" evidence="5">
    <location>
        <position position="357"/>
    </location>
</feature>
<feature type="domain" description="Metalloenzyme" evidence="4">
    <location>
        <begin position="1"/>
        <end position="357"/>
    </location>
</feature>
<dbReference type="InterPro" id="IPR017850">
    <property type="entry name" value="Alkaline_phosphatase_core_sf"/>
</dbReference>
<proteinExistence type="inferred from homology"/>
<reference evidence="5" key="1">
    <citation type="submission" date="2018-05" db="EMBL/GenBank/DDBJ databases">
        <authorList>
            <person name="Lanie J.A."/>
            <person name="Ng W.-L."/>
            <person name="Kazmierczak K.M."/>
            <person name="Andrzejewski T.M."/>
            <person name="Davidsen T.M."/>
            <person name="Wayne K.J."/>
            <person name="Tettelin H."/>
            <person name="Glass J.I."/>
            <person name="Rusch D."/>
            <person name="Podicherti R."/>
            <person name="Tsui H.-C.T."/>
            <person name="Winkler M.E."/>
        </authorList>
    </citation>
    <scope>NUCLEOTIDE SEQUENCE</scope>
</reference>
<dbReference type="PIRSF" id="PIRSF001491">
    <property type="entry name" value="Ppentomutase"/>
    <property type="match status" value="1"/>
</dbReference>
<dbReference type="InterPro" id="IPR024052">
    <property type="entry name" value="Phosphopentomutase_DeoB_cap_sf"/>
</dbReference>
<dbReference type="PANTHER" id="PTHR21110">
    <property type="entry name" value="PHOSPHOPENTOMUTASE"/>
    <property type="match status" value="1"/>
</dbReference>
<gene>
    <name evidence="5" type="ORF">METZ01_LOCUS128711</name>
</gene>
<keyword evidence="3" id="KW-0464">Manganese</keyword>
<dbReference type="NCBIfam" id="NF003766">
    <property type="entry name" value="PRK05362.1"/>
    <property type="match status" value="1"/>
</dbReference>
<keyword evidence="2" id="KW-0479">Metal-binding</keyword>
<dbReference type="GO" id="GO:0043094">
    <property type="term" value="P:metabolic compound salvage"/>
    <property type="evidence" value="ECO:0007669"/>
    <property type="project" value="InterPro"/>
</dbReference>
<evidence type="ECO:0000256" key="2">
    <source>
        <dbReference type="ARBA" id="ARBA00022723"/>
    </source>
</evidence>
<dbReference type="Gene3D" id="3.40.720.10">
    <property type="entry name" value="Alkaline Phosphatase, subunit A"/>
    <property type="match status" value="1"/>
</dbReference>
<dbReference type="GO" id="GO:0008973">
    <property type="term" value="F:phosphopentomutase activity"/>
    <property type="evidence" value="ECO:0007669"/>
    <property type="project" value="InterPro"/>
</dbReference>
<comment type="similarity">
    <text evidence="1">Belongs to the phosphopentomutase family.</text>
</comment>
<dbReference type="CDD" id="cd16009">
    <property type="entry name" value="PPM"/>
    <property type="match status" value="1"/>
</dbReference>
<sequence length="357" mass="38099">MIVLDGAGIGALPDAVLYGDEHSNTIGNVAKRVSLAIPTLRALGLGSLVELGGSCPARRQAAIGKMAEVSAGKDSVTGHWELMGVTTTHAFPVFPNGFPESSINEFEQKIGRSVMGNVAASGTEIIQKFGAEHLSTGSPIVYTSADSVCQIAAHEDVIPVDLLYRFCETAYDVMVEGIGVGRVIARPFTGPIGSFRRTAQRRDFAQPPSGLTLLDRVHAEGLPVVAIGKVSDLFAGRGISESVHTDCDDEVMTALNNSMRKTTRGLLVANCVDFDTVYGHRNDVVGYAANLERFDRHLLELLPCVGPNDLLVITADHGNDPTTLGSDHSREYVPLLVVGRKIRNIDLGVRHSFADVG</sequence>
<dbReference type="SUPFAM" id="SSF53649">
    <property type="entry name" value="Alkaline phosphatase-like"/>
    <property type="match status" value="1"/>
</dbReference>
<accession>A0A381YHF1</accession>